<dbReference type="HOGENOM" id="CLU_1938636_0_0_1"/>
<organism evidence="1 2">
    <name type="scientific">Metarhizium album (strain ARSEF 1941)</name>
    <dbReference type="NCBI Taxonomy" id="1081103"/>
    <lineage>
        <taxon>Eukaryota</taxon>
        <taxon>Fungi</taxon>
        <taxon>Dikarya</taxon>
        <taxon>Ascomycota</taxon>
        <taxon>Pezizomycotina</taxon>
        <taxon>Sordariomycetes</taxon>
        <taxon>Hypocreomycetidae</taxon>
        <taxon>Hypocreales</taxon>
        <taxon>Clavicipitaceae</taxon>
        <taxon>Metarhizium</taxon>
    </lineage>
</organism>
<accession>A0A0B2WXD8</accession>
<dbReference type="GeneID" id="63737620"/>
<dbReference type="AlphaFoldDB" id="A0A0B2WXD8"/>
<protein>
    <recommendedName>
        <fullName evidence="3">HNH nuclease domain-containing protein</fullName>
    </recommendedName>
</protein>
<sequence>MAEIAHIIPQSHDEWYTNNAMCDYSRGARAHSLAPIAPEPLFARFSLTVLACVMDFILRGERRRIAMVQCGIDANGGPAWATQELKRTVASVTSSTAEAARTIRSQARRGVATWGSAQRWPGMFTRGLVS</sequence>
<dbReference type="OrthoDB" id="2142759at2759"/>
<dbReference type="Proteomes" id="UP000030816">
    <property type="component" value="Unassembled WGS sequence"/>
</dbReference>
<evidence type="ECO:0008006" key="3">
    <source>
        <dbReference type="Google" id="ProtNLM"/>
    </source>
</evidence>
<name>A0A0B2WXD8_METAS</name>
<proteinExistence type="predicted"/>
<evidence type="ECO:0000313" key="2">
    <source>
        <dbReference type="Proteomes" id="UP000030816"/>
    </source>
</evidence>
<evidence type="ECO:0000313" key="1">
    <source>
        <dbReference type="EMBL" id="KHN98703.1"/>
    </source>
</evidence>
<dbReference type="RefSeq" id="XP_040679769.1">
    <property type="nucleotide sequence ID" value="XM_040821964.1"/>
</dbReference>
<keyword evidence="2" id="KW-1185">Reference proteome</keyword>
<reference evidence="1 2" key="1">
    <citation type="journal article" date="2014" name="Proc. Natl. Acad. Sci. U.S.A.">
        <title>Trajectory and genomic determinants of fungal-pathogen speciation and host adaptation.</title>
        <authorList>
            <person name="Hu X."/>
            <person name="Xiao G."/>
            <person name="Zheng P."/>
            <person name="Shang Y."/>
            <person name="Su Y."/>
            <person name="Zhang X."/>
            <person name="Liu X."/>
            <person name="Zhan S."/>
            <person name="St Leger R.J."/>
            <person name="Wang C."/>
        </authorList>
    </citation>
    <scope>NUCLEOTIDE SEQUENCE [LARGE SCALE GENOMIC DNA]</scope>
    <source>
        <strain evidence="1 2">ARSEF 1941</strain>
    </source>
</reference>
<comment type="caution">
    <text evidence="1">The sequence shown here is derived from an EMBL/GenBank/DDBJ whole genome shotgun (WGS) entry which is preliminary data.</text>
</comment>
<dbReference type="EMBL" id="AZHE01000006">
    <property type="protein sequence ID" value="KHN98703.1"/>
    <property type="molecule type" value="Genomic_DNA"/>
</dbReference>
<gene>
    <name evidence="1" type="ORF">MAM_03165</name>
</gene>